<dbReference type="InterPro" id="IPR011777">
    <property type="entry name" value="Geranylgeranyl_Rdtase_fam"/>
</dbReference>
<dbReference type="PRINTS" id="PR00420">
    <property type="entry name" value="RNGMNOXGNASE"/>
</dbReference>
<dbReference type="PANTHER" id="PTHR42685:SF22">
    <property type="entry name" value="CONDITIONED MEDIUM FACTOR RECEPTOR 1"/>
    <property type="match status" value="1"/>
</dbReference>
<dbReference type="AlphaFoldDB" id="A0AAU9EYR5"/>
<evidence type="ECO:0000313" key="1">
    <source>
        <dbReference type="EMBL" id="BEQ14818.1"/>
    </source>
</evidence>
<organism evidence="1 2">
    <name type="scientific">Desulfoferula mesophila</name>
    <dbReference type="NCBI Taxonomy" id="3058419"/>
    <lineage>
        <taxon>Bacteria</taxon>
        <taxon>Pseudomonadati</taxon>
        <taxon>Thermodesulfobacteriota</taxon>
        <taxon>Desulfarculia</taxon>
        <taxon>Desulfarculales</taxon>
        <taxon>Desulfarculaceae</taxon>
        <taxon>Desulfoferula</taxon>
    </lineage>
</organism>
<dbReference type="Gene3D" id="3.50.50.60">
    <property type="entry name" value="FAD/NAD(P)-binding domain"/>
    <property type="match status" value="1"/>
</dbReference>
<gene>
    <name evidence="1" type="ORF">FAK_18840</name>
</gene>
<dbReference type="GO" id="GO:0016628">
    <property type="term" value="F:oxidoreductase activity, acting on the CH-CH group of donors, NAD or NADP as acceptor"/>
    <property type="evidence" value="ECO:0007669"/>
    <property type="project" value="InterPro"/>
</dbReference>
<dbReference type="RefSeq" id="WP_338606490.1">
    <property type="nucleotide sequence ID" value="NZ_AP028679.1"/>
</dbReference>
<dbReference type="InterPro" id="IPR050407">
    <property type="entry name" value="Geranylgeranyl_reductase"/>
</dbReference>
<dbReference type="Proteomes" id="UP001366166">
    <property type="component" value="Chromosome"/>
</dbReference>
<dbReference type="EMBL" id="AP028679">
    <property type="protein sequence ID" value="BEQ14818.1"/>
    <property type="molecule type" value="Genomic_DNA"/>
</dbReference>
<dbReference type="Pfam" id="PF12831">
    <property type="entry name" value="FAD_oxidored"/>
    <property type="match status" value="1"/>
</dbReference>
<keyword evidence="2" id="KW-1185">Reference proteome</keyword>
<sequence length="347" mass="36399">MPENFDVLVIGGGPAGALAATRAAKAGAKVLLVDKKRRFGALPHCAEFVPRLLAREVSFPERGRVQPVEGMDTILEGAERYTPGPGWILDRQVFDHGLVLAAAQAGATVWAGAKLMTVQGDAWEIQRGARKITLSPGAVVAADGAASLAARLSGWPSQALMAGVQMQVPLARPLERTLVYLEPAIRHGYAWLFPRGAAANLGLGCRVQAKPQKRLDELRSRLLAQGLILPGVLALAGGAIPVGGPRPEMAKGRVLLAGDAAGLTHPVTGAGIPQAVFSGAEAGQAAARLACGQPEAGQEYQHEVAARYGRHLARGLAARAEMERGWDAEDFAGLMARVWPAWGGRRG</sequence>
<protein>
    <submittedName>
        <fullName evidence="1">Geranylgeranyl reductase</fullName>
    </submittedName>
</protein>
<evidence type="ECO:0000313" key="2">
    <source>
        <dbReference type="Proteomes" id="UP001366166"/>
    </source>
</evidence>
<dbReference type="NCBIfam" id="TIGR02032">
    <property type="entry name" value="GG-red-SF"/>
    <property type="match status" value="1"/>
</dbReference>
<dbReference type="InterPro" id="IPR036188">
    <property type="entry name" value="FAD/NAD-bd_sf"/>
</dbReference>
<dbReference type="Pfam" id="PF05834">
    <property type="entry name" value="Lycopene_cycl"/>
    <property type="match status" value="1"/>
</dbReference>
<dbReference type="PANTHER" id="PTHR42685">
    <property type="entry name" value="GERANYLGERANYL DIPHOSPHATE REDUCTASE"/>
    <property type="match status" value="1"/>
</dbReference>
<reference evidence="2" key="1">
    <citation type="journal article" date="2023" name="Arch. Microbiol.">
        <title>Desulfoferula mesophilus gen. nov. sp. nov., a mesophilic sulfate-reducing bacterium isolated from a brackish lake sediment.</title>
        <authorList>
            <person name="Watanabe T."/>
            <person name="Yabe T."/>
            <person name="Tsuji J.M."/>
            <person name="Fukui M."/>
        </authorList>
    </citation>
    <scope>NUCLEOTIDE SEQUENCE [LARGE SCALE GENOMIC DNA]</scope>
    <source>
        <strain evidence="2">12FAK</strain>
    </source>
</reference>
<dbReference type="KEGG" id="dmp:FAK_18840"/>
<proteinExistence type="predicted"/>
<dbReference type="SUPFAM" id="SSF51905">
    <property type="entry name" value="FAD/NAD(P)-binding domain"/>
    <property type="match status" value="1"/>
</dbReference>
<name>A0AAU9EYR5_9BACT</name>
<accession>A0AAU9EYR5</accession>